<dbReference type="Proteomes" id="UP000078595">
    <property type="component" value="Chromosome 4"/>
</dbReference>
<evidence type="ECO:0000313" key="5">
    <source>
        <dbReference type="Proteomes" id="UP000078595"/>
    </source>
</evidence>
<dbReference type="AlphaFoldDB" id="A0A1A6A714"/>
<evidence type="ECO:0000313" key="3">
    <source>
        <dbReference type="EMBL" id="OBR85850.1"/>
    </source>
</evidence>
<evidence type="ECO:0000256" key="1">
    <source>
        <dbReference type="SAM" id="MobiDB-lite"/>
    </source>
</evidence>
<dbReference type="InterPro" id="IPR000086">
    <property type="entry name" value="NUDIX_hydrolase_dom"/>
</dbReference>
<organism evidence="3">
    <name type="scientific">Kwoniella dejecticola CBS 10117</name>
    <dbReference type="NCBI Taxonomy" id="1296121"/>
    <lineage>
        <taxon>Eukaryota</taxon>
        <taxon>Fungi</taxon>
        <taxon>Dikarya</taxon>
        <taxon>Basidiomycota</taxon>
        <taxon>Agaricomycotina</taxon>
        <taxon>Tremellomycetes</taxon>
        <taxon>Tremellales</taxon>
        <taxon>Cryptococcaceae</taxon>
        <taxon>Kwoniella</taxon>
    </lineage>
</organism>
<name>A0A1A6A714_9TREE</name>
<evidence type="ECO:0000259" key="2">
    <source>
        <dbReference type="PROSITE" id="PS51462"/>
    </source>
</evidence>
<dbReference type="SUPFAM" id="SSF55811">
    <property type="entry name" value="Nudix"/>
    <property type="match status" value="1"/>
</dbReference>
<dbReference type="EMBL" id="KI894030">
    <property type="protein sequence ID" value="OBR85850.1"/>
    <property type="molecule type" value="Genomic_DNA"/>
</dbReference>
<evidence type="ECO:0000313" key="4">
    <source>
        <dbReference type="EMBL" id="WWC60965.1"/>
    </source>
</evidence>
<dbReference type="Gene3D" id="3.90.79.10">
    <property type="entry name" value="Nucleoside Triphosphate Pyrophosphohydrolase"/>
    <property type="match status" value="1"/>
</dbReference>
<feature type="compositionally biased region" description="Acidic residues" evidence="1">
    <location>
        <begin position="168"/>
        <end position="178"/>
    </location>
</feature>
<sequence>MQSSNRETSFKIHQSTTRFCLPLSKFAKLPSNANKVLGVGCFIATSTSTSTSTNTSTSTSPGTAKQDVPSAFEDSSRMGMDNEQRVLVFQRTSTPRTVTDQWETPSGKAQFGKDQTLLETVVRVTKEQTRLNVIAIKGDFEPLECFNVNETPYKQYNFIIEVGPNEQGEGEGEGEGIGEGDGQGVSEGEGGIRLDPVEHQAYKWITLDEIHHLEMSEETRSVLENGFIALQRIAQRKK</sequence>
<accession>A0A1A6A714</accession>
<dbReference type="Pfam" id="PF00293">
    <property type="entry name" value="NUDIX"/>
    <property type="match status" value="1"/>
</dbReference>
<dbReference type="KEGG" id="kdj:28967263"/>
<feature type="region of interest" description="Disordered" evidence="1">
    <location>
        <begin position="166"/>
        <end position="189"/>
    </location>
</feature>
<dbReference type="EMBL" id="CP144533">
    <property type="protein sequence ID" value="WWC60965.1"/>
    <property type="molecule type" value="Genomic_DNA"/>
</dbReference>
<reference evidence="3" key="1">
    <citation type="submission" date="2013-07" db="EMBL/GenBank/DDBJ databases">
        <title>The Genome Sequence of Cryptococcus dejecticola CBS10117.</title>
        <authorList>
            <consortium name="The Broad Institute Genome Sequencing Platform"/>
            <person name="Cuomo C."/>
            <person name="Litvintseva A."/>
            <person name="Chen Y."/>
            <person name="Heitman J."/>
            <person name="Sun S."/>
            <person name="Springer D."/>
            <person name="Dromer F."/>
            <person name="Young S.K."/>
            <person name="Zeng Q."/>
            <person name="Gargeya S."/>
            <person name="Fitzgerald M."/>
            <person name="Abouelleil A."/>
            <person name="Alvarado L."/>
            <person name="Berlin A.M."/>
            <person name="Chapman S.B."/>
            <person name="Dewar J."/>
            <person name="Goldberg J."/>
            <person name="Griggs A."/>
            <person name="Gujja S."/>
            <person name="Hansen M."/>
            <person name="Howarth C."/>
            <person name="Imamovic A."/>
            <person name="Larimer J."/>
            <person name="McCowan C."/>
            <person name="Murphy C."/>
            <person name="Pearson M."/>
            <person name="Priest M."/>
            <person name="Roberts A."/>
            <person name="Saif S."/>
            <person name="Shea T."/>
            <person name="Sykes S."/>
            <person name="Wortman J."/>
            <person name="Nusbaum C."/>
            <person name="Birren B."/>
        </authorList>
    </citation>
    <scope>NUCLEOTIDE SEQUENCE [LARGE SCALE GENOMIC DNA]</scope>
    <source>
        <strain evidence="3">CBS 10117</strain>
    </source>
</reference>
<gene>
    <name evidence="3" type="ORF">I303_03564</name>
    <name evidence="4" type="ORF">I303_103542</name>
</gene>
<keyword evidence="5" id="KW-1185">Reference proteome</keyword>
<proteinExistence type="predicted"/>
<dbReference type="OrthoDB" id="276276at2759"/>
<feature type="compositionally biased region" description="Low complexity" evidence="1">
    <location>
        <begin position="47"/>
        <end position="60"/>
    </location>
</feature>
<feature type="compositionally biased region" description="Gly residues" evidence="1">
    <location>
        <begin position="179"/>
        <end position="189"/>
    </location>
</feature>
<feature type="domain" description="Nudix hydrolase" evidence="2">
    <location>
        <begin position="34"/>
        <end position="227"/>
    </location>
</feature>
<dbReference type="InterPro" id="IPR015797">
    <property type="entry name" value="NUDIX_hydrolase-like_dom_sf"/>
</dbReference>
<reference evidence="4" key="3">
    <citation type="submission" date="2024-02" db="EMBL/GenBank/DDBJ databases">
        <title>Comparative genomics of Cryptococcus and Kwoniella reveals pathogenesis evolution and contrasting modes of karyotype evolution via chromosome fusion or intercentromeric recombination.</title>
        <authorList>
            <person name="Coelho M.A."/>
            <person name="David-Palma M."/>
            <person name="Shea T."/>
            <person name="Bowers K."/>
            <person name="McGinley-Smith S."/>
            <person name="Mohammad A.W."/>
            <person name="Gnirke A."/>
            <person name="Yurkov A.M."/>
            <person name="Nowrousian M."/>
            <person name="Sun S."/>
            <person name="Cuomo C.A."/>
            <person name="Heitman J."/>
        </authorList>
    </citation>
    <scope>NUCLEOTIDE SEQUENCE</scope>
    <source>
        <strain evidence="4">CBS 10117</strain>
    </source>
</reference>
<dbReference type="GeneID" id="28967263"/>
<dbReference type="PROSITE" id="PS51462">
    <property type="entry name" value="NUDIX"/>
    <property type="match status" value="1"/>
</dbReference>
<dbReference type="VEuPathDB" id="FungiDB:I303_03564"/>
<dbReference type="RefSeq" id="XP_018263692.1">
    <property type="nucleotide sequence ID" value="XM_018406884.1"/>
</dbReference>
<protein>
    <recommendedName>
        <fullName evidence="2">Nudix hydrolase domain-containing protein</fullName>
    </recommendedName>
</protein>
<dbReference type="STRING" id="1296121.A0A1A6A714"/>
<reference evidence="4" key="2">
    <citation type="submission" date="2013-07" db="EMBL/GenBank/DDBJ databases">
        <authorList>
            <consortium name="The Broad Institute Genome Sequencing Platform"/>
            <person name="Cuomo C."/>
            <person name="Litvintseva A."/>
            <person name="Chen Y."/>
            <person name="Heitman J."/>
            <person name="Sun S."/>
            <person name="Springer D."/>
            <person name="Dromer F."/>
            <person name="Young S.K."/>
            <person name="Zeng Q."/>
            <person name="Gargeya S."/>
            <person name="Fitzgerald M."/>
            <person name="Abouelleil A."/>
            <person name="Alvarado L."/>
            <person name="Berlin A.M."/>
            <person name="Chapman S.B."/>
            <person name="Dewar J."/>
            <person name="Goldberg J."/>
            <person name="Griggs A."/>
            <person name="Gujja S."/>
            <person name="Hansen M."/>
            <person name="Howarth C."/>
            <person name="Imamovic A."/>
            <person name="Larimer J."/>
            <person name="McCowan C."/>
            <person name="Murphy C."/>
            <person name="Pearson M."/>
            <person name="Priest M."/>
            <person name="Roberts A."/>
            <person name="Saif S."/>
            <person name="Shea T."/>
            <person name="Sykes S."/>
            <person name="Wortman J."/>
            <person name="Nusbaum C."/>
            <person name="Birren B."/>
        </authorList>
    </citation>
    <scope>NUCLEOTIDE SEQUENCE</scope>
    <source>
        <strain evidence="4">CBS 10117</strain>
    </source>
</reference>
<feature type="region of interest" description="Disordered" evidence="1">
    <location>
        <begin position="47"/>
        <end position="79"/>
    </location>
</feature>